<evidence type="ECO:0000256" key="1">
    <source>
        <dbReference type="SAM" id="MobiDB-lite"/>
    </source>
</evidence>
<protein>
    <submittedName>
        <fullName evidence="2">Uncharacterized protein</fullName>
    </submittedName>
</protein>
<name>A0ABD3RGV0_9STRA</name>
<organism evidence="2 3">
    <name type="scientific">Cyclostephanos tholiformis</name>
    <dbReference type="NCBI Taxonomy" id="382380"/>
    <lineage>
        <taxon>Eukaryota</taxon>
        <taxon>Sar</taxon>
        <taxon>Stramenopiles</taxon>
        <taxon>Ochrophyta</taxon>
        <taxon>Bacillariophyta</taxon>
        <taxon>Coscinodiscophyceae</taxon>
        <taxon>Thalassiosirophycidae</taxon>
        <taxon>Stephanodiscales</taxon>
        <taxon>Stephanodiscaceae</taxon>
        <taxon>Cyclostephanos</taxon>
    </lineage>
</organism>
<gene>
    <name evidence="2" type="ORF">ACHAXA_001862</name>
</gene>
<proteinExistence type="predicted"/>
<dbReference type="InterPro" id="IPR005331">
    <property type="entry name" value="Sulfotransferase"/>
</dbReference>
<evidence type="ECO:0000313" key="2">
    <source>
        <dbReference type="EMBL" id="KAL3812155.1"/>
    </source>
</evidence>
<accession>A0ABD3RGV0</accession>
<sequence length="316" mass="36284">MNDDPQSNMPAARAFSSTRRALSCSRQPTTTLGLMMTTRATRRMQDREDEADVILRRSYANSHQQQRAIVDDDNKVATTEWRKILCLINADDCVRDPKSCGKKKCAWMTMGKDMPEDAPWADFLRDPLERLLSVFLNKCIDPRKRRTEGHCEPNVIFNARSDLKDEKGKNYPSLMEHLEGEDKQLLFAAYLGVLPLQAIACDLRRNIHRCAFVGNMGEDFMFDIERMANQFGGTLPELLNASFGYMEYVQSRKRNMGKDNSRHSTHALGKVKQFYTAQTVRRGLELMSIDYVRLGLKVPEWARQMLRDDASRAFVA</sequence>
<evidence type="ECO:0000313" key="3">
    <source>
        <dbReference type="Proteomes" id="UP001530377"/>
    </source>
</evidence>
<dbReference type="Proteomes" id="UP001530377">
    <property type="component" value="Unassembled WGS sequence"/>
</dbReference>
<dbReference type="Pfam" id="PF03567">
    <property type="entry name" value="Sulfotransfer_2"/>
    <property type="match status" value="1"/>
</dbReference>
<dbReference type="EMBL" id="JALLPB020000214">
    <property type="protein sequence ID" value="KAL3812155.1"/>
    <property type="molecule type" value="Genomic_DNA"/>
</dbReference>
<reference evidence="2 3" key="1">
    <citation type="submission" date="2024-10" db="EMBL/GenBank/DDBJ databases">
        <title>Updated reference genomes for cyclostephanoid diatoms.</title>
        <authorList>
            <person name="Roberts W.R."/>
            <person name="Alverson A.J."/>
        </authorList>
    </citation>
    <scope>NUCLEOTIDE SEQUENCE [LARGE SCALE GENOMIC DNA]</scope>
    <source>
        <strain evidence="2 3">AJA228-03</strain>
    </source>
</reference>
<feature type="region of interest" description="Disordered" evidence="1">
    <location>
        <begin position="1"/>
        <end position="22"/>
    </location>
</feature>
<dbReference type="AlphaFoldDB" id="A0ABD3RGV0"/>
<keyword evidence="3" id="KW-1185">Reference proteome</keyword>
<comment type="caution">
    <text evidence="2">The sequence shown here is derived from an EMBL/GenBank/DDBJ whole genome shotgun (WGS) entry which is preliminary data.</text>
</comment>